<gene>
    <name evidence="1" type="ORF">EBB59_06380</name>
</gene>
<dbReference type="Proteomes" id="UP000275012">
    <property type="component" value="Unassembled WGS sequence"/>
</dbReference>
<accession>A0A3M2I0J9</accession>
<evidence type="ECO:0000313" key="2">
    <source>
        <dbReference type="Proteomes" id="UP000275012"/>
    </source>
</evidence>
<keyword evidence="2" id="KW-1185">Reference proteome</keyword>
<organism evidence="1 2">
    <name type="scientific">Solilutibacter pythonis</name>
    <dbReference type="NCBI Taxonomy" id="2483112"/>
    <lineage>
        <taxon>Bacteria</taxon>
        <taxon>Pseudomonadati</taxon>
        <taxon>Pseudomonadota</taxon>
        <taxon>Gammaproteobacteria</taxon>
        <taxon>Lysobacterales</taxon>
        <taxon>Lysobacteraceae</taxon>
        <taxon>Solilutibacter</taxon>
    </lineage>
</organism>
<comment type="caution">
    <text evidence="1">The sequence shown here is derived from an EMBL/GenBank/DDBJ whole genome shotgun (WGS) entry which is preliminary data.</text>
</comment>
<reference evidence="1 2" key="1">
    <citation type="submission" date="2018-10" db="EMBL/GenBank/DDBJ databases">
        <title>Proposal of Lysobacter pythonis sp. nov. isolated from royal pythons (Python regius).</title>
        <authorList>
            <person name="Hans-Juergen B."/>
            <person name="Huptas C."/>
            <person name="Sandra B."/>
            <person name="Igor L."/>
            <person name="Joachim S."/>
            <person name="Siegfried S."/>
            <person name="Mareike W."/>
            <person name="Peter K."/>
        </authorList>
    </citation>
    <scope>NUCLEOTIDE SEQUENCE [LARGE SCALE GENOMIC DNA]</scope>
    <source>
        <strain evidence="1 2">4284/11</strain>
    </source>
</reference>
<evidence type="ECO:0000313" key="1">
    <source>
        <dbReference type="EMBL" id="RMH93159.1"/>
    </source>
</evidence>
<evidence type="ECO:0008006" key="3">
    <source>
        <dbReference type="Google" id="ProtNLM"/>
    </source>
</evidence>
<dbReference type="EMBL" id="RFLY01000007">
    <property type="protein sequence ID" value="RMH93159.1"/>
    <property type="molecule type" value="Genomic_DNA"/>
</dbReference>
<dbReference type="OrthoDB" id="5511351at2"/>
<sequence>MANINIQILEEAIQKMRGTLGEGLISSDIWEANTGKSLAGYNVQPQAVAVFDALTTEISNTLDNAGFPGLGSYYMIHLNNDSICFLINHAGSQLLQGILFDAKKVNIGLFFSLVLKDLQDAVLKAYS</sequence>
<dbReference type="AlphaFoldDB" id="A0A3M2I0J9"/>
<name>A0A3M2I0J9_9GAMM</name>
<dbReference type="RefSeq" id="WP_122101318.1">
    <property type="nucleotide sequence ID" value="NZ_RFLY01000007.1"/>
</dbReference>
<proteinExistence type="predicted"/>
<protein>
    <recommendedName>
        <fullName evidence="3">Roadblock/LAMTOR2 domain-containing protein</fullName>
    </recommendedName>
</protein>